<dbReference type="Proteomes" id="UP000324222">
    <property type="component" value="Unassembled WGS sequence"/>
</dbReference>
<dbReference type="EMBL" id="VSRR010045226">
    <property type="protein sequence ID" value="MPC77186.1"/>
    <property type="molecule type" value="Genomic_DNA"/>
</dbReference>
<keyword evidence="2" id="KW-1185">Reference proteome</keyword>
<comment type="caution">
    <text evidence="1">The sequence shown here is derived from an EMBL/GenBank/DDBJ whole genome shotgun (WGS) entry which is preliminary data.</text>
</comment>
<gene>
    <name evidence="1" type="ORF">E2C01_071634</name>
</gene>
<sequence>MEGHRMGGSCKLYEQCVRSSRSCRGGDGGRGWRHKGGGTWASGGVSASLTKLLRPLGYVSCQPPPHRYLFTQVIDGSVNLQGR</sequence>
<organism evidence="1 2">
    <name type="scientific">Portunus trituberculatus</name>
    <name type="common">Swimming crab</name>
    <name type="synonym">Neptunus trituberculatus</name>
    <dbReference type="NCBI Taxonomy" id="210409"/>
    <lineage>
        <taxon>Eukaryota</taxon>
        <taxon>Metazoa</taxon>
        <taxon>Ecdysozoa</taxon>
        <taxon>Arthropoda</taxon>
        <taxon>Crustacea</taxon>
        <taxon>Multicrustacea</taxon>
        <taxon>Malacostraca</taxon>
        <taxon>Eumalacostraca</taxon>
        <taxon>Eucarida</taxon>
        <taxon>Decapoda</taxon>
        <taxon>Pleocyemata</taxon>
        <taxon>Brachyura</taxon>
        <taxon>Eubrachyura</taxon>
        <taxon>Portunoidea</taxon>
        <taxon>Portunidae</taxon>
        <taxon>Portuninae</taxon>
        <taxon>Portunus</taxon>
    </lineage>
</organism>
<evidence type="ECO:0000313" key="2">
    <source>
        <dbReference type="Proteomes" id="UP000324222"/>
    </source>
</evidence>
<reference evidence="1 2" key="1">
    <citation type="submission" date="2019-05" db="EMBL/GenBank/DDBJ databases">
        <title>Another draft genome of Portunus trituberculatus and its Hox gene families provides insights of decapod evolution.</title>
        <authorList>
            <person name="Jeong J.-H."/>
            <person name="Song I."/>
            <person name="Kim S."/>
            <person name="Choi T."/>
            <person name="Kim D."/>
            <person name="Ryu S."/>
            <person name="Kim W."/>
        </authorList>
    </citation>
    <scope>NUCLEOTIDE SEQUENCE [LARGE SCALE GENOMIC DNA]</scope>
    <source>
        <tissue evidence="1">Muscle</tissue>
    </source>
</reference>
<accession>A0A5B7I5F6</accession>
<dbReference type="AlphaFoldDB" id="A0A5B7I5F6"/>
<proteinExistence type="predicted"/>
<name>A0A5B7I5F6_PORTR</name>
<evidence type="ECO:0000313" key="1">
    <source>
        <dbReference type="EMBL" id="MPC77186.1"/>
    </source>
</evidence>
<protein>
    <submittedName>
        <fullName evidence="1">Uncharacterized protein</fullName>
    </submittedName>
</protein>